<proteinExistence type="predicted"/>
<evidence type="ECO:0000313" key="1">
    <source>
        <dbReference type="EMBL" id="SEP96812.1"/>
    </source>
</evidence>
<evidence type="ECO:0000313" key="2">
    <source>
        <dbReference type="Proteomes" id="UP000182360"/>
    </source>
</evidence>
<organism evidence="1 2">
    <name type="scientific">Treponema bryantii</name>
    <dbReference type="NCBI Taxonomy" id="163"/>
    <lineage>
        <taxon>Bacteria</taxon>
        <taxon>Pseudomonadati</taxon>
        <taxon>Spirochaetota</taxon>
        <taxon>Spirochaetia</taxon>
        <taxon>Spirochaetales</taxon>
        <taxon>Treponemataceae</taxon>
        <taxon>Treponema</taxon>
    </lineage>
</organism>
<sequence length="158" mass="18238">MLKKDSFIFIFTCLITFLLWGCKDVYLDMNNVNCKLDKDSYAKNENITLTYYGYFEDSNDIGDLRIDFTVYKLINGENDFENLTEVDFENPENISSFSEGLYYVTIKENEEMSSFKDSIVFSINESGEYELFVAIGGSTYNHPYGGTQTFSFPITITE</sequence>
<accession>A0A1H9C6P2</accession>
<reference evidence="1 2" key="1">
    <citation type="submission" date="2016-10" db="EMBL/GenBank/DDBJ databases">
        <authorList>
            <person name="de Groot N.N."/>
        </authorList>
    </citation>
    <scope>NUCLEOTIDE SEQUENCE [LARGE SCALE GENOMIC DNA]</scope>
    <source>
        <strain evidence="1 2">B25</strain>
    </source>
</reference>
<protein>
    <submittedName>
        <fullName evidence="1">Uncharacterized protein</fullName>
    </submittedName>
</protein>
<dbReference type="AlphaFoldDB" id="A0A1H9C6P2"/>
<dbReference type="Proteomes" id="UP000182360">
    <property type="component" value="Unassembled WGS sequence"/>
</dbReference>
<keyword evidence="2" id="KW-1185">Reference proteome</keyword>
<dbReference type="EMBL" id="FOFU01000002">
    <property type="protein sequence ID" value="SEP96812.1"/>
    <property type="molecule type" value="Genomic_DNA"/>
</dbReference>
<name>A0A1H9C6P2_9SPIR</name>
<gene>
    <name evidence="1" type="ORF">SAMN04487977_10265</name>
</gene>